<dbReference type="eggNOG" id="ENOG502ZNKS">
    <property type="taxonomic scope" value="Bacteria"/>
</dbReference>
<name>K7QZG3_THEOS</name>
<evidence type="ECO:0000313" key="1">
    <source>
        <dbReference type="EMBL" id="AFV76255.1"/>
    </source>
</evidence>
<dbReference type="EMBL" id="CP003249">
    <property type="protein sequence ID" value="AFV76255.1"/>
    <property type="molecule type" value="Genomic_DNA"/>
</dbReference>
<proteinExistence type="predicted"/>
<reference evidence="1 2" key="1">
    <citation type="journal article" date="2013" name="Genome Announc.">
        <title>Whole Genome Sequencing of Thermus oshimai JL-2 and Thermus thermophilus JL-18, Incomplete Denitrifiers from the United States Great Basin.</title>
        <authorList>
            <person name="Murugapiran S.K."/>
            <person name="Huntemann M."/>
            <person name="Wei C.L."/>
            <person name="Han J."/>
            <person name="Detter J.C."/>
            <person name="Han C.S."/>
            <person name="Erkkila T.H."/>
            <person name="Teshima H."/>
            <person name="Chen A."/>
            <person name="Kyrpides N."/>
            <person name="Mavrommatis K."/>
            <person name="Markowitz V."/>
            <person name="Szeto E."/>
            <person name="Ivanova N."/>
            <person name="Pagani I."/>
            <person name="Lam J."/>
            <person name="McDonald A.I."/>
            <person name="Dodsworth J.A."/>
            <person name="Pati A."/>
            <person name="Goodwin L."/>
            <person name="Peters L."/>
            <person name="Pitluck S."/>
            <person name="Woyke T."/>
            <person name="Hedlund B.P."/>
        </authorList>
    </citation>
    <scope>NUCLEOTIDE SEQUENCE</scope>
    <source>
        <strain evidence="1 2">JL-2</strain>
    </source>
</reference>
<dbReference type="AlphaFoldDB" id="K7QZG3"/>
<dbReference type="STRING" id="751945.Theos_1214"/>
<accession>K7QZG3</accession>
<evidence type="ECO:0008006" key="3">
    <source>
        <dbReference type="Google" id="ProtNLM"/>
    </source>
</evidence>
<dbReference type="PATRIC" id="fig|751945.3.peg.1203"/>
<evidence type="ECO:0000313" key="2">
    <source>
        <dbReference type="Proteomes" id="UP000000211"/>
    </source>
</evidence>
<protein>
    <recommendedName>
        <fullName evidence="3">Outer membrane protein beta-barrel domain-containing protein</fullName>
    </recommendedName>
</protein>
<sequence>MKRWVMVLCAAIVPSFAQGVLFGELMSASLGLVPNLSVGAVFRAGVTQAVGPLDVRVGVVVSADGGGSLLGVNLDALYPLPVGLQNGRLDVGVGLGFATAAAASQSATDFAFRGLLGYELALQPDLAIRVEPVLEYAFNAQRAYFSVNLGPRVYLR</sequence>
<gene>
    <name evidence="1" type="ORF">Theos_1214</name>
</gene>
<dbReference type="KEGG" id="tos:Theos_1214"/>
<organism evidence="1 2">
    <name type="scientific">Thermus oshimai JL-2</name>
    <dbReference type="NCBI Taxonomy" id="751945"/>
    <lineage>
        <taxon>Bacteria</taxon>
        <taxon>Thermotogati</taxon>
        <taxon>Deinococcota</taxon>
        <taxon>Deinococci</taxon>
        <taxon>Thermales</taxon>
        <taxon>Thermaceae</taxon>
        <taxon>Thermus</taxon>
    </lineage>
</organism>
<dbReference type="Proteomes" id="UP000000211">
    <property type="component" value="Chromosome"/>
</dbReference>
<keyword evidence="2" id="KW-1185">Reference proteome</keyword>
<dbReference type="HOGENOM" id="CLU_1685746_0_0_0"/>